<dbReference type="Pfam" id="PF04909">
    <property type="entry name" value="Amidohydro_2"/>
    <property type="match status" value="1"/>
</dbReference>
<reference evidence="3" key="1">
    <citation type="journal article" date="2019" name="Int. J. Syst. Evol. Microbiol.">
        <title>The Global Catalogue of Microorganisms (GCM) 10K type strain sequencing project: providing services to taxonomists for standard genome sequencing and annotation.</title>
        <authorList>
            <consortium name="The Broad Institute Genomics Platform"/>
            <consortium name="The Broad Institute Genome Sequencing Center for Infectious Disease"/>
            <person name="Wu L."/>
            <person name="Ma J."/>
        </authorList>
    </citation>
    <scope>NUCLEOTIDE SEQUENCE [LARGE SCALE GENOMIC DNA]</scope>
    <source>
        <strain evidence="3">JCM 18123</strain>
    </source>
</reference>
<proteinExistence type="predicted"/>
<evidence type="ECO:0000313" key="3">
    <source>
        <dbReference type="Proteomes" id="UP001499993"/>
    </source>
</evidence>
<comment type="caution">
    <text evidence="2">The sequence shown here is derived from an EMBL/GenBank/DDBJ whole genome shotgun (WGS) entry which is preliminary data.</text>
</comment>
<dbReference type="RefSeq" id="WP_345557396.1">
    <property type="nucleotide sequence ID" value="NZ_BAABIK010000019.1"/>
</dbReference>
<gene>
    <name evidence="2" type="ORF">GCM10023224_34260</name>
</gene>
<dbReference type="InterPro" id="IPR032466">
    <property type="entry name" value="Metal_Hydrolase"/>
</dbReference>
<name>A0ABP9GLW0_9ACTN</name>
<dbReference type="Proteomes" id="UP001499993">
    <property type="component" value="Unassembled WGS sequence"/>
</dbReference>
<evidence type="ECO:0000259" key="1">
    <source>
        <dbReference type="Pfam" id="PF04909"/>
    </source>
</evidence>
<keyword evidence="3" id="KW-1185">Reference proteome</keyword>
<dbReference type="SUPFAM" id="SSF51556">
    <property type="entry name" value="Metallo-dependent hydrolases"/>
    <property type="match status" value="1"/>
</dbReference>
<sequence length="261" mass="27471">MTDRRAPTPVVDFHVRLAPVAGAAERLLRRMDALGIERAVVCAGGVLPLFDLSRQLVEGGRTTGDPDNGAVLAAAERSGGRLVPAYFANPHRDAAAYRDAAPHYRGLEVSPAVHGVALTDDRLAGLLDAAETAGHSVYTVCLEREGCRVADLARLAAARPEVTFVLGHTGVGNIDLYGISLVAPLPNVLVETSGGYTCAVAEAVAVLGAERVLFGSEYPLQDPAVELAKLDALDLAPADRRRVTRDNALRLLGAAREEAAR</sequence>
<accession>A0ABP9GLW0</accession>
<organism evidence="2 3">
    <name type="scientific">Streptomonospora halophila</name>
    <dbReference type="NCBI Taxonomy" id="427369"/>
    <lineage>
        <taxon>Bacteria</taxon>
        <taxon>Bacillati</taxon>
        <taxon>Actinomycetota</taxon>
        <taxon>Actinomycetes</taxon>
        <taxon>Streptosporangiales</taxon>
        <taxon>Nocardiopsidaceae</taxon>
        <taxon>Streptomonospora</taxon>
    </lineage>
</organism>
<dbReference type="Gene3D" id="3.20.20.140">
    <property type="entry name" value="Metal-dependent hydrolases"/>
    <property type="match status" value="1"/>
</dbReference>
<feature type="domain" description="Amidohydrolase-related" evidence="1">
    <location>
        <begin position="65"/>
        <end position="253"/>
    </location>
</feature>
<dbReference type="InterPro" id="IPR006680">
    <property type="entry name" value="Amidohydro-rel"/>
</dbReference>
<evidence type="ECO:0000313" key="2">
    <source>
        <dbReference type="EMBL" id="GAA4947688.1"/>
    </source>
</evidence>
<protein>
    <recommendedName>
        <fullName evidence="1">Amidohydrolase-related domain-containing protein</fullName>
    </recommendedName>
</protein>
<dbReference type="EMBL" id="BAABIK010000019">
    <property type="protein sequence ID" value="GAA4947688.1"/>
    <property type="molecule type" value="Genomic_DNA"/>
</dbReference>